<dbReference type="Gene3D" id="3.10.10.10">
    <property type="entry name" value="HIV Type 1 Reverse Transcriptase, subunit A, domain 1"/>
    <property type="match status" value="1"/>
</dbReference>
<dbReference type="InterPro" id="IPR043502">
    <property type="entry name" value="DNA/RNA_pol_sf"/>
</dbReference>
<dbReference type="Gene3D" id="3.30.70.270">
    <property type="match status" value="1"/>
</dbReference>
<feature type="transmembrane region" description="Helical" evidence="2">
    <location>
        <begin position="124"/>
        <end position="143"/>
    </location>
</feature>
<evidence type="ECO:0000256" key="1">
    <source>
        <dbReference type="SAM" id="MobiDB-lite"/>
    </source>
</evidence>
<dbReference type="CDD" id="cd01647">
    <property type="entry name" value="RT_LTR"/>
    <property type="match status" value="1"/>
</dbReference>
<evidence type="ECO:0000256" key="2">
    <source>
        <dbReference type="SAM" id="Phobius"/>
    </source>
</evidence>
<protein>
    <submittedName>
        <fullName evidence="4">RNA-directed DNA polymerase homolog</fullName>
    </submittedName>
</protein>
<dbReference type="AlphaFoldDB" id="A0A1S4A800"/>
<keyword evidence="2" id="KW-1133">Transmembrane helix</keyword>
<dbReference type="InterPro" id="IPR000477">
    <property type="entry name" value="RT_dom"/>
</dbReference>
<accession>A0A1S4A800</accession>
<keyword evidence="4" id="KW-0695">RNA-directed DNA polymerase</keyword>
<feature type="domain" description="Reverse transcriptase" evidence="3">
    <location>
        <begin position="8"/>
        <end position="88"/>
    </location>
</feature>
<dbReference type="InterPro" id="IPR053134">
    <property type="entry name" value="RNA-dir_DNA_polymerase"/>
</dbReference>
<dbReference type="GO" id="GO:0003964">
    <property type="term" value="F:RNA-directed DNA polymerase activity"/>
    <property type="evidence" value="ECO:0007669"/>
    <property type="project" value="UniProtKB-KW"/>
</dbReference>
<sequence length="146" mass="16452">MVYLFDMLGGATVFTKIDLETCYWQVRIAEGDEHKTTCVIRYGSYEFLIMPFGLTNAPAIFCTLMNQVFREYIDEFVVVYLDDIVMTRTRATSSAGQQPKPPVAAPTRGRGRGRFRTRGRGRGLYLVVVLAVCEAYQLGLAFGDSR</sequence>
<reference evidence="4" key="1">
    <citation type="submission" date="2025-08" db="UniProtKB">
        <authorList>
            <consortium name="RefSeq"/>
        </authorList>
    </citation>
    <scope>IDENTIFICATION</scope>
</reference>
<dbReference type="PANTHER" id="PTHR24559:SF436">
    <property type="entry name" value="RNA-DIRECTED DNA POLYMERASE HOMOLOG"/>
    <property type="match status" value="1"/>
</dbReference>
<proteinExistence type="predicted"/>
<feature type="region of interest" description="Disordered" evidence="1">
    <location>
        <begin position="91"/>
        <end position="116"/>
    </location>
</feature>
<dbReference type="STRING" id="4097.A0A1S4A800"/>
<keyword evidence="4" id="KW-0548">Nucleotidyltransferase</keyword>
<name>A0A1S4A800_TOBAC</name>
<organism evidence="4">
    <name type="scientific">Nicotiana tabacum</name>
    <name type="common">Common tobacco</name>
    <dbReference type="NCBI Taxonomy" id="4097"/>
    <lineage>
        <taxon>Eukaryota</taxon>
        <taxon>Viridiplantae</taxon>
        <taxon>Streptophyta</taxon>
        <taxon>Embryophyta</taxon>
        <taxon>Tracheophyta</taxon>
        <taxon>Spermatophyta</taxon>
        <taxon>Magnoliopsida</taxon>
        <taxon>eudicotyledons</taxon>
        <taxon>Gunneridae</taxon>
        <taxon>Pentapetalae</taxon>
        <taxon>asterids</taxon>
        <taxon>lamiids</taxon>
        <taxon>Solanales</taxon>
        <taxon>Solanaceae</taxon>
        <taxon>Nicotianoideae</taxon>
        <taxon>Nicotianeae</taxon>
        <taxon>Nicotiana</taxon>
    </lineage>
</organism>
<dbReference type="SMR" id="A0A1S4A800"/>
<keyword evidence="2" id="KW-0472">Membrane</keyword>
<dbReference type="PANTHER" id="PTHR24559">
    <property type="entry name" value="TRANSPOSON TY3-I GAG-POL POLYPROTEIN"/>
    <property type="match status" value="1"/>
</dbReference>
<keyword evidence="4" id="KW-0808">Transferase</keyword>
<dbReference type="Pfam" id="PF00078">
    <property type="entry name" value="RVT_1"/>
    <property type="match status" value="1"/>
</dbReference>
<evidence type="ECO:0000259" key="3">
    <source>
        <dbReference type="Pfam" id="PF00078"/>
    </source>
</evidence>
<dbReference type="OrthoDB" id="1686402at2759"/>
<keyword evidence="2" id="KW-0812">Transmembrane</keyword>
<dbReference type="SUPFAM" id="SSF56672">
    <property type="entry name" value="DNA/RNA polymerases"/>
    <property type="match status" value="1"/>
</dbReference>
<gene>
    <name evidence="4" type="primary">LOC107794759</name>
</gene>
<dbReference type="KEGG" id="nta:107794759"/>
<dbReference type="InterPro" id="IPR043128">
    <property type="entry name" value="Rev_trsase/Diguanyl_cyclase"/>
</dbReference>
<dbReference type="PaxDb" id="4097-A0A1S4A800"/>
<evidence type="ECO:0000313" key="4">
    <source>
        <dbReference type="RefSeq" id="XP_016472767.1"/>
    </source>
</evidence>
<dbReference type="RefSeq" id="XP_016472767.1">
    <property type="nucleotide sequence ID" value="XM_016617281.1"/>
</dbReference>